<keyword evidence="3" id="KW-1185">Reference proteome</keyword>
<comment type="caution">
    <text evidence="2">The sequence shown here is derived from an EMBL/GenBank/DDBJ whole genome shotgun (WGS) entry which is preliminary data.</text>
</comment>
<evidence type="ECO:0000259" key="1">
    <source>
        <dbReference type="Pfam" id="PF13966"/>
    </source>
</evidence>
<dbReference type="AlphaFoldDB" id="A0AAW1YKX2"/>
<gene>
    <name evidence="2" type="ORF">M0R45_004842</name>
</gene>
<protein>
    <recommendedName>
        <fullName evidence="1">Reverse transcriptase zinc-binding domain-containing protein</fullName>
    </recommendedName>
</protein>
<feature type="domain" description="Reverse transcriptase zinc-binding" evidence="1">
    <location>
        <begin position="151"/>
        <end position="203"/>
    </location>
</feature>
<accession>A0AAW1YKX2</accession>
<dbReference type="EMBL" id="JBEDUW010000001">
    <property type="protein sequence ID" value="KAK9949310.1"/>
    <property type="molecule type" value="Genomic_DNA"/>
</dbReference>
<dbReference type="PANTHER" id="PTHR33116:SF80">
    <property type="entry name" value="REVERSE TRANSCRIPTASE ZINC-BINDING DOMAIN-CONTAINING PROTEIN"/>
    <property type="match status" value="1"/>
</dbReference>
<dbReference type="Proteomes" id="UP001457282">
    <property type="component" value="Unassembled WGS sequence"/>
</dbReference>
<dbReference type="InterPro" id="IPR026960">
    <property type="entry name" value="RVT-Znf"/>
</dbReference>
<reference evidence="2 3" key="1">
    <citation type="journal article" date="2023" name="G3 (Bethesda)">
        <title>A chromosome-length genome assembly and annotation of blackberry (Rubus argutus, cv. 'Hillquist').</title>
        <authorList>
            <person name="Bruna T."/>
            <person name="Aryal R."/>
            <person name="Dudchenko O."/>
            <person name="Sargent D.J."/>
            <person name="Mead D."/>
            <person name="Buti M."/>
            <person name="Cavallini A."/>
            <person name="Hytonen T."/>
            <person name="Andres J."/>
            <person name="Pham M."/>
            <person name="Weisz D."/>
            <person name="Mascagni F."/>
            <person name="Usai G."/>
            <person name="Natali L."/>
            <person name="Bassil N."/>
            <person name="Fernandez G.E."/>
            <person name="Lomsadze A."/>
            <person name="Armour M."/>
            <person name="Olukolu B."/>
            <person name="Poorten T."/>
            <person name="Britton C."/>
            <person name="Davik J."/>
            <person name="Ashrafi H."/>
            <person name="Aiden E.L."/>
            <person name="Borodovsky M."/>
            <person name="Worthington M."/>
        </authorList>
    </citation>
    <scope>NUCLEOTIDE SEQUENCE [LARGE SCALE GENOMIC DNA]</scope>
    <source>
        <strain evidence="2">PI 553951</strain>
    </source>
</reference>
<proteinExistence type="predicted"/>
<evidence type="ECO:0000313" key="2">
    <source>
        <dbReference type="EMBL" id="KAK9949310.1"/>
    </source>
</evidence>
<organism evidence="2 3">
    <name type="scientific">Rubus argutus</name>
    <name type="common">Southern blackberry</name>
    <dbReference type="NCBI Taxonomy" id="59490"/>
    <lineage>
        <taxon>Eukaryota</taxon>
        <taxon>Viridiplantae</taxon>
        <taxon>Streptophyta</taxon>
        <taxon>Embryophyta</taxon>
        <taxon>Tracheophyta</taxon>
        <taxon>Spermatophyta</taxon>
        <taxon>Magnoliopsida</taxon>
        <taxon>eudicotyledons</taxon>
        <taxon>Gunneridae</taxon>
        <taxon>Pentapetalae</taxon>
        <taxon>rosids</taxon>
        <taxon>fabids</taxon>
        <taxon>Rosales</taxon>
        <taxon>Rosaceae</taxon>
        <taxon>Rosoideae</taxon>
        <taxon>Rosoideae incertae sedis</taxon>
        <taxon>Rubus</taxon>
    </lineage>
</organism>
<evidence type="ECO:0000313" key="3">
    <source>
        <dbReference type="Proteomes" id="UP001457282"/>
    </source>
</evidence>
<dbReference type="Pfam" id="PF13966">
    <property type="entry name" value="zf-RVT"/>
    <property type="match status" value="1"/>
</dbReference>
<name>A0AAW1YKX2_RUBAR</name>
<sequence length="231" mass="26482">MASPKSTTPPSHVLFANDVMTFMQGSTLRIKYLMKFLKEYANNLGQSINRAKSSAYLGKHARSREIFIQHLLGIREGVLPFTYLGVPIFKGQPKSNFFCAIADKVRCKLSSWKGHQFSKVARMQLIPSLFPWSRGLTKPFGLMHVAFGHLTSKEAYNFLAPTSPKFEWGKLIWQPLIQPRKSNVTWMVLHGRALVDSLLQKKGSIWWMVLPGFLITIFNTDLESRISYRFR</sequence>
<dbReference type="PANTHER" id="PTHR33116">
    <property type="entry name" value="REVERSE TRANSCRIPTASE ZINC-BINDING DOMAIN-CONTAINING PROTEIN-RELATED-RELATED"/>
    <property type="match status" value="1"/>
</dbReference>